<feature type="region of interest" description="Disordered" evidence="1">
    <location>
        <begin position="66"/>
        <end position="90"/>
    </location>
</feature>
<sequence>MAPEDSTCMDCGGLVTAERVSAHPSGITIEYGECLACGSRLRRILASGIDAPAEPPGPWMAIAAPRAAPRRRHRSLTRPPRGVGTRRPGR</sequence>
<protein>
    <recommendedName>
        <fullName evidence="4">Transcription factor zinc-finger domain-containing protein</fullName>
    </recommendedName>
</protein>
<comment type="caution">
    <text evidence="2">The sequence shown here is derived from an EMBL/GenBank/DDBJ whole genome shotgun (WGS) entry which is preliminary data.</text>
</comment>
<evidence type="ECO:0000313" key="3">
    <source>
        <dbReference type="Proteomes" id="UP001589867"/>
    </source>
</evidence>
<feature type="compositionally biased region" description="Low complexity" evidence="1">
    <location>
        <begin position="77"/>
        <end position="90"/>
    </location>
</feature>
<dbReference type="Proteomes" id="UP001589867">
    <property type="component" value="Unassembled WGS sequence"/>
</dbReference>
<name>A0ABV6LZJ5_9ACTN</name>
<accession>A0ABV6LZJ5</accession>
<keyword evidence="3" id="KW-1185">Reference proteome</keyword>
<dbReference type="RefSeq" id="WP_377248208.1">
    <property type="nucleotide sequence ID" value="NZ_JBHLUH010000009.1"/>
</dbReference>
<dbReference type="EMBL" id="JBHLUH010000009">
    <property type="protein sequence ID" value="MFC0527734.1"/>
    <property type="molecule type" value="Genomic_DNA"/>
</dbReference>
<evidence type="ECO:0000313" key="2">
    <source>
        <dbReference type="EMBL" id="MFC0527734.1"/>
    </source>
</evidence>
<proteinExistence type="predicted"/>
<organism evidence="2 3">
    <name type="scientific">Phytohabitans kaempferiae</name>
    <dbReference type="NCBI Taxonomy" id="1620943"/>
    <lineage>
        <taxon>Bacteria</taxon>
        <taxon>Bacillati</taxon>
        <taxon>Actinomycetota</taxon>
        <taxon>Actinomycetes</taxon>
        <taxon>Micromonosporales</taxon>
        <taxon>Micromonosporaceae</taxon>
    </lineage>
</organism>
<reference evidence="2 3" key="1">
    <citation type="submission" date="2024-09" db="EMBL/GenBank/DDBJ databases">
        <authorList>
            <person name="Sun Q."/>
            <person name="Mori K."/>
        </authorList>
    </citation>
    <scope>NUCLEOTIDE SEQUENCE [LARGE SCALE GENOMIC DNA]</scope>
    <source>
        <strain evidence="2 3">TBRC 3947</strain>
    </source>
</reference>
<gene>
    <name evidence="2" type="ORF">ACFFIA_08680</name>
</gene>
<evidence type="ECO:0000256" key="1">
    <source>
        <dbReference type="SAM" id="MobiDB-lite"/>
    </source>
</evidence>
<evidence type="ECO:0008006" key="4">
    <source>
        <dbReference type="Google" id="ProtNLM"/>
    </source>
</evidence>